<dbReference type="PROSITE" id="PS51829">
    <property type="entry name" value="P_HOMO_B"/>
    <property type="match status" value="1"/>
</dbReference>
<dbReference type="EMBL" id="WXEW01000009">
    <property type="protein sequence ID" value="NAS25792.1"/>
    <property type="molecule type" value="Genomic_DNA"/>
</dbReference>
<feature type="region of interest" description="Disordered" evidence="4">
    <location>
        <begin position="1"/>
        <end position="55"/>
    </location>
</feature>
<dbReference type="InterPro" id="IPR008979">
    <property type="entry name" value="Galactose-bd-like_sf"/>
</dbReference>
<name>A0A7C9NLQ7_9ACTN</name>
<evidence type="ECO:0000256" key="3">
    <source>
        <dbReference type="ARBA" id="ARBA00022801"/>
    </source>
</evidence>
<dbReference type="Pfam" id="PF01483">
    <property type="entry name" value="P_proprotein"/>
    <property type="match status" value="1"/>
</dbReference>
<evidence type="ECO:0000256" key="1">
    <source>
        <dbReference type="ARBA" id="ARBA00022670"/>
    </source>
</evidence>
<dbReference type="Gene3D" id="2.60.40.1220">
    <property type="match status" value="1"/>
</dbReference>
<evidence type="ECO:0000256" key="4">
    <source>
        <dbReference type="SAM" id="MobiDB-lite"/>
    </source>
</evidence>
<accession>A0A7C9NLQ7</accession>
<dbReference type="InterPro" id="IPR014755">
    <property type="entry name" value="Cu-Rt/internalin_Ig-like"/>
</dbReference>
<dbReference type="Proteomes" id="UP000479526">
    <property type="component" value="Unassembled WGS sequence"/>
</dbReference>
<evidence type="ECO:0000256" key="2">
    <source>
        <dbReference type="ARBA" id="ARBA00022729"/>
    </source>
</evidence>
<dbReference type="InterPro" id="IPR029476">
    <property type="entry name" value="DNase_NucA_NucB"/>
</dbReference>
<dbReference type="GO" id="GO:0006508">
    <property type="term" value="P:proteolysis"/>
    <property type="evidence" value="ECO:0007669"/>
    <property type="project" value="UniProtKB-KW"/>
</dbReference>
<dbReference type="SUPFAM" id="SSF49785">
    <property type="entry name" value="Galactose-binding domain-like"/>
    <property type="match status" value="1"/>
</dbReference>
<keyword evidence="1" id="KW-0645">Protease</keyword>
<keyword evidence="2" id="KW-0732">Signal</keyword>
<reference evidence="6 7" key="1">
    <citation type="submission" date="2020-01" db="EMBL/GenBank/DDBJ databases">
        <title>Herbidospora sp. NEAU-GS84 nov., a novel actinomycete isolated from soil.</title>
        <authorList>
            <person name="Han L."/>
        </authorList>
    </citation>
    <scope>NUCLEOTIDE SEQUENCE [LARGE SCALE GENOMIC DNA]</scope>
    <source>
        <strain evidence="6 7">NEAU-GS84</strain>
    </source>
</reference>
<dbReference type="Pfam" id="PF13205">
    <property type="entry name" value="Big_5"/>
    <property type="match status" value="1"/>
</dbReference>
<evidence type="ECO:0000313" key="6">
    <source>
        <dbReference type="EMBL" id="NAS25792.1"/>
    </source>
</evidence>
<proteinExistence type="predicted"/>
<comment type="caution">
    <text evidence="6">The sequence shown here is derived from an EMBL/GenBank/DDBJ whole genome shotgun (WGS) entry which is preliminary data.</text>
</comment>
<evidence type="ECO:0000313" key="7">
    <source>
        <dbReference type="Proteomes" id="UP000479526"/>
    </source>
</evidence>
<feature type="compositionally biased region" description="Polar residues" evidence="4">
    <location>
        <begin position="278"/>
        <end position="296"/>
    </location>
</feature>
<keyword evidence="7" id="KW-1185">Reference proteome</keyword>
<dbReference type="InterPro" id="IPR002884">
    <property type="entry name" value="P_dom"/>
</dbReference>
<gene>
    <name evidence="6" type="ORF">GT755_29435</name>
</gene>
<keyword evidence="3" id="KW-0378">Hydrolase</keyword>
<dbReference type="AlphaFoldDB" id="A0A7C9NLQ7"/>
<feature type="compositionally biased region" description="Low complexity" evidence="4">
    <location>
        <begin position="40"/>
        <end position="55"/>
    </location>
</feature>
<feature type="domain" description="P/Homo B" evidence="5">
    <location>
        <begin position="141"/>
        <end position="267"/>
    </location>
</feature>
<dbReference type="InterPro" id="IPR032812">
    <property type="entry name" value="SbsA_Ig"/>
</dbReference>
<dbReference type="GO" id="GO:0004252">
    <property type="term" value="F:serine-type endopeptidase activity"/>
    <property type="evidence" value="ECO:0007669"/>
    <property type="project" value="InterPro"/>
</dbReference>
<dbReference type="Gene3D" id="2.60.120.260">
    <property type="entry name" value="Galactose-binding domain-like"/>
    <property type="match status" value="1"/>
</dbReference>
<protein>
    <recommendedName>
        <fullName evidence="5">P/Homo B domain-containing protein</fullName>
    </recommendedName>
</protein>
<evidence type="ECO:0000259" key="5">
    <source>
        <dbReference type="PROSITE" id="PS51829"/>
    </source>
</evidence>
<dbReference type="Pfam" id="PF14040">
    <property type="entry name" value="DNase_NucA_NucB"/>
    <property type="match status" value="1"/>
</dbReference>
<organism evidence="6 7">
    <name type="scientific">Herbidospora solisilvae</name>
    <dbReference type="NCBI Taxonomy" id="2696284"/>
    <lineage>
        <taxon>Bacteria</taxon>
        <taxon>Bacillati</taxon>
        <taxon>Actinomycetota</taxon>
        <taxon>Actinomycetes</taxon>
        <taxon>Streptosporangiales</taxon>
        <taxon>Streptosporangiaceae</taxon>
        <taxon>Herbidospora</taxon>
    </lineage>
</organism>
<sequence>MTPTTPNMSRRRSPSGSGGTWPPTPPKAGHTGYARRGCARSTTSRPGNSSSSCSRCCAGAGASEVWRKISRPRDTFSEPVSAAQAAVKNPADAPVAGNAVMDAENKVLTFTPAQAWTPATKYTVAVSAAKDAAGNTMAPHSWSFTTVGNPIGTNGTDYPIADNATVESPITMSGHSGNASTTSTVEVHIAHTYIGDLQVDLVAPDGSTYPLHSHTGSDTDNIDQTYTVNLSSEPINGTWKLRVNDNAGGDTGKIDSWTLTLGGPAPAGLQAQAEPEQRTTASTLSRASAENSQPSQAGAAADRTAAAAAGGTFDYEHSSLEDCRVSPRGTDYAEYDARIEELPYSSCWSAYLYLQDYEYDPETGKMKKANRRSHVFAMFAEHVGEEVEELFDDDDAFRFRATWVIHSYLGDKTGNSVVNGAGSGLKPTTMKMFLRLDDFAVVDDSDGGEVKFSGNRMGGLPITAGLLTGARSGSNGDCDPDDETKHKDVSEWHSTPDAMFLISASVPSNSTMICSFTPSLLLHTDDGITVLNLWSQEVKDEDGLTIGVRRHGSEEPYDFTWVPNFRCDRKTFGAGNDDVPDRTGGCVNTRSKRVFVMSKSRDARFIEVIEHIEAALNPSNSQTFPPLRPGHNWGDPSHPPSRFGPVGGQNKQIPGNWGAPGANNPAGKPLTRGITKTEANAEGTIPTYDYNRNYFSRRELHMDVGTTQEMHWLLPPSLSVPPATELEYNIREKERERRAWTINYCKYYMPEKYRAPNTADKLPGGMGNSCDEYPFASTLQGAAYAQGNFSLKAVNARQNSLHGTTLETFYTQFRVGRGTKFWVLIES</sequence>
<feature type="compositionally biased region" description="Low complexity" evidence="4">
    <location>
        <begin position="258"/>
        <end position="274"/>
    </location>
</feature>
<feature type="region of interest" description="Disordered" evidence="4">
    <location>
        <begin position="254"/>
        <end position="304"/>
    </location>
</feature>